<dbReference type="InterPro" id="IPR010507">
    <property type="entry name" value="Znf_MYM"/>
</dbReference>
<sequence>MSVIEGVLNFILIYFIVSGIFNYIAYSRAKKAANQAEQELSAFNLPVKEEIELVHDHICGSTLPKSEAYVLAKDGIRHYFCSWACRNKFIEDNKCKC</sequence>
<feature type="domain" description="TRASH" evidence="2">
    <location>
        <begin position="56"/>
        <end position="93"/>
    </location>
</feature>
<organism evidence="3 4">
    <name type="scientific">Sporotomaculum syntrophicum</name>
    <dbReference type="NCBI Taxonomy" id="182264"/>
    <lineage>
        <taxon>Bacteria</taxon>
        <taxon>Bacillati</taxon>
        <taxon>Bacillota</taxon>
        <taxon>Clostridia</taxon>
        <taxon>Eubacteriales</taxon>
        <taxon>Desulfallaceae</taxon>
        <taxon>Sporotomaculum</taxon>
    </lineage>
</organism>
<dbReference type="Pfam" id="PF06467">
    <property type="entry name" value="zf-FCS"/>
    <property type="match status" value="1"/>
</dbReference>
<dbReference type="OrthoDB" id="9809270at2"/>
<proteinExistence type="predicted"/>
<dbReference type="GO" id="GO:0008270">
    <property type="term" value="F:zinc ion binding"/>
    <property type="evidence" value="ECO:0007669"/>
    <property type="project" value="InterPro"/>
</dbReference>
<dbReference type="EMBL" id="LSRS01000003">
    <property type="protein sequence ID" value="KAF1085166.1"/>
    <property type="molecule type" value="Genomic_DNA"/>
</dbReference>
<feature type="transmembrane region" description="Helical" evidence="1">
    <location>
        <begin position="6"/>
        <end position="26"/>
    </location>
</feature>
<keyword evidence="1" id="KW-0472">Membrane</keyword>
<reference evidence="3" key="1">
    <citation type="submission" date="2016-02" db="EMBL/GenBank/DDBJ databases">
        <title>Draft Genome Sequence of Sporotomaculum syntrophicum Strain FB, a Syntrophic Benzoate Degrader.</title>
        <authorList>
            <person name="Nobu M.K."/>
            <person name="Narihiro T."/>
            <person name="Qiu Y.-L."/>
            <person name="Ohashi A."/>
            <person name="Liu W.-T."/>
            <person name="Yuji S."/>
        </authorList>
    </citation>
    <scope>NUCLEOTIDE SEQUENCE</scope>
    <source>
        <strain evidence="3">FB</strain>
    </source>
</reference>
<gene>
    <name evidence="3" type="ORF">SPSYN_01302</name>
</gene>
<evidence type="ECO:0000313" key="4">
    <source>
        <dbReference type="Proteomes" id="UP000798488"/>
    </source>
</evidence>
<evidence type="ECO:0000256" key="1">
    <source>
        <dbReference type="SAM" id="Phobius"/>
    </source>
</evidence>
<keyword evidence="1" id="KW-0812">Transmembrane</keyword>
<accession>A0A9D3AY79</accession>
<dbReference type="AlphaFoldDB" id="A0A9D3AY79"/>
<name>A0A9D3AY79_9FIRM</name>
<keyword evidence="1" id="KW-1133">Transmembrane helix</keyword>
<keyword evidence="4" id="KW-1185">Reference proteome</keyword>
<protein>
    <recommendedName>
        <fullName evidence="2">TRASH domain-containing protein</fullName>
    </recommendedName>
</protein>
<evidence type="ECO:0000259" key="2">
    <source>
        <dbReference type="SMART" id="SM00746"/>
    </source>
</evidence>
<comment type="caution">
    <text evidence="3">The sequence shown here is derived from an EMBL/GenBank/DDBJ whole genome shotgun (WGS) entry which is preliminary data.</text>
</comment>
<evidence type="ECO:0000313" key="3">
    <source>
        <dbReference type="EMBL" id="KAF1085166.1"/>
    </source>
</evidence>
<dbReference type="Proteomes" id="UP000798488">
    <property type="component" value="Unassembled WGS sequence"/>
</dbReference>
<dbReference type="RefSeq" id="WP_161821670.1">
    <property type="nucleotide sequence ID" value="NZ_LSRS01000003.1"/>
</dbReference>
<dbReference type="InterPro" id="IPR011017">
    <property type="entry name" value="TRASH_dom"/>
</dbReference>
<dbReference type="SMART" id="SM00746">
    <property type="entry name" value="TRASH"/>
    <property type="match status" value="1"/>
</dbReference>